<evidence type="ECO:0000313" key="3">
    <source>
        <dbReference type="Proteomes" id="UP000254266"/>
    </source>
</evidence>
<name>A0A370DHX8_9GAMM</name>
<evidence type="ECO:0000313" key="2">
    <source>
        <dbReference type="EMBL" id="RDH84529.1"/>
    </source>
</evidence>
<comment type="caution">
    <text evidence="2">The sequence shown here is derived from an EMBL/GenBank/DDBJ whole genome shotgun (WGS) entry which is preliminary data.</text>
</comment>
<reference evidence="2 3" key="1">
    <citation type="journal article" date="2018" name="ISME J.">
        <title>Endosymbiont genomes yield clues of tubeworm success.</title>
        <authorList>
            <person name="Li Y."/>
            <person name="Liles M.R."/>
            <person name="Halanych K.M."/>
        </authorList>
    </citation>
    <scope>NUCLEOTIDE SEQUENCE [LARGE SCALE GENOMIC DNA]</scope>
    <source>
        <strain evidence="2">A1464</strain>
    </source>
</reference>
<dbReference type="Gene3D" id="1.25.40.10">
    <property type="entry name" value="Tetratricopeptide repeat domain"/>
    <property type="match status" value="2"/>
</dbReference>
<evidence type="ECO:0008006" key="4">
    <source>
        <dbReference type="Google" id="ProtNLM"/>
    </source>
</evidence>
<sequence>MREIKRLIMKLTKLLFVPVFFVMASCNYNVHDNEGGELEKKSEVLQDNESVVSQQNVVQVDYKLFETVINSLSDETMRDDVKHGMNALRQKFNSSDIIPLPSISNLFTSLIDRYPLQKHDLLLLKLSEIYEVIGADSVALSALNELVVSYPDISYYDKVQYRRANILFNNNYFYQAEEAFQHVVDYRKGGTRSIHYQQSVFRKGMSQFKQSHYSSAINSFMHLLDLHTIDDDLDLSVMGESDRKFIEEIMQAVNLSFSYQAGPISAYDYFKNKPRRIYEYRIFSSLAKFYLRKEQYLDAIKTYRLFASFNALHVESPGFLLEVINVLKQGGLSDLLLDARKDFVLRYNIENAYWRLYKTSEVDGLLLALKSNLKELSYHYKKLAEKTRTRENSLEHLRWHRMVLNSFPDNIKKKELDPLSVEILNQKKQFKYIKNLLVKRDWKKASVELNNIRNNNSQKNFQVEVTQALAVAYLESGDLVNASLEFERVSNEAGKTAYQMVMLWQSAELAELANDTKRAKKIYTDFVTRFSFSLESVLEAIQRLAELYDRDEEKLEATKWRVQLINGDAKGGDQRTERTRYMAAKANYDLADSVLDEYRKARLFVPLDDSLNEKHHLMNEALKYYKRAASYRVPEVLSISTYRMAEIYQDMVLSISNSEKPVSLDTTDLENYEVMLEGKAKPFNEKTIQYHELNFSRLNDGRNDVWAWKSFERLKALLPERYNKEEKF</sequence>
<feature type="signal peptide" evidence="1">
    <location>
        <begin position="1"/>
        <end position="24"/>
    </location>
</feature>
<feature type="chain" id="PRO_5016612346" description="Tetratricopeptide repeat-like domain-containing protein" evidence="1">
    <location>
        <begin position="25"/>
        <end position="728"/>
    </location>
</feature>
<organism evidence="2 3">
    <name type="scientific">endosymbiont of Galathealinum brachiosum</name>
    <dbReference type="NCBI Taxonomy" id="2200906"/>
    <lineage>
        <taxon>Bacteria</taxon>
        <taxon>Pseudomonadati</taxon>
        <taxon>Pseudomonadota</taxon>
        <taxon>Gammaproteobacteria</taxon>
        <taxon>sulfur-oxidizing symbionts</taxon>
    </lineage>
</organism>
<dbReference type="Proteomes" id="UP000254266">
    <property type="component" value="Unassembled WGS sequence"/>
</dbReference>
<dbReference type="PROSITE" id="PS51257">
    <property type="entry name" value="PROKAR_LIPOPROTEIN"/>
    <property type="match status" value="1"/>
</dbReference>
<accession>A0A370DHX8</accession>
<evidence type="ECO:0000256" key="1">
    <source>
        <dbReference type="SAM" id="SignalP"/>
    </source>
</evidence>
<proteinExistence type="predicted"/>
<dbReference type="InterPro" id="IPR011990">
    <property type="entry name" value="TPR-like_helical_dom_sf"/>
</dbReference>
<dbReference type="AlphaFoldDB" id="A0A370DHX8"/>
<dbReference type="EMBL" id="QFXC01000007">
    <property type="protein sequence ID" value="RDH84529.1"/>
    <property type="molecule type" value="Genomic_DNA"/>
</dbReference>
<keyword evidence="3" id="KW-1185">Reference proteome</keyword>
<keyword evidence="1" id="KW-0732">Signal</keyword>
<protein>
    <recommendedName>
        <fullName evidence="4">Tetratricopeptide repeat-like domain-containing protein</fullName>
    </recommendedName>
</protein>
<gene>
    <name evidence="2" type="ORF">DIZ80_03380</name>
</gene>